<gene>
    <name evidence="1" type="ORF">PR048_007320</name>
</gene>
<protein>
    <submittedName>
        <fullName evidence="1">Uncharacterized protein</fullName>
    </submittedName>
</protein>
<comment type="caution">
    <text evidence="1">The sequence shown here is derived from an EMBL/GenBank/DDBJ whole genome shotgun (WGS) entry which is preliminary data.</text>
</comment>
<evidence type="ECO:0000313" key="2">
    <source>
        <dbReference type="Proteomes" id="UP001159363"/>
    </source>
</evidence>
<reference evidence="1 2" key="1">
    <citation type="submission" date="2023-02" db="EMBL/GenBank/DDBJ databases">
        <title>LHISI_Scaffold_Assembly.</title>
        <authorList>
            <person name="Stuart O.P."/>
            <person name="Cleave R."/>
            <person name="Magrath M.J.L."/>
            <person name="Mikheyev A.S."/>
        </authorList>
    </citation>
    <scope>NUCLEOTIDE SEQUENCE [LARGE SCALE GENOMIC DNA]</scope>
    <source>
        <strain evidence="1">Daus_M_001</strain>
        <tissue evidence="1">Leg muscle</tissue>
    </source>
</reference>
<dbReference type="Proteomes" id="UP001159363">
    <property type="component" value="Chromosome 2"/>
</dbReference>
<evidence type="ECO:0000313" key="1">
    <source>
        <dbReference type="EMBL" id="KAJ8894656.1"/>
    </source>
</evidence>
<accession>A0ABQ9IDB0</accession>
<name>A0ABQ9IDB0_9NEOP</name>
<sequence>MGESRQKSPQHASLRHSDPMRIPLNALVPGIEQGTSKSCNATSGYKTWRRREVVMCALGVEGPPVFGLGDPCLPRQPLYSRLPTSPPPAVKGRGLCSKISPSNRTLFALYPYFLHVKPWACGFHEGQEVKTPACLDIISTFEAGSAGMIRATLLRASSAPSPLSRPLNSRAVLSSWWVFLWDFGNEDPIASLAGSVMRMPGSPLASTCFQALDMDQADGYLKGGRAGDARAHSGINQAREALEQFDDKCVVGKPHACVLMKARGLKQMFDVAATGCCVSVHKSHHGLPLSLECSWPVPPVTSQFSFVLYIHNIFGNLSITPGSIPSRFSPRFSHMGIVSGDASGRQVFSGISRFPRPFILALLHSHLTSTLSTLKTSMLRAAFQISHSLFALHNIMFLQLYTSVRAIGSRVISLFFSPASNPSFFVECPTRQPEINLSANRQVASTSEDFRMCESCRMISLVDGVSPGYPISPAFALRRCSILTSLHPHKLSRPRY</sequence>
<keyword evidence="2" id="KW-1185">Reference proteome</keyword>
<dbReference type="EMBL" id="JARBHB010000002">
    <property type="protein sequence ID" value="KAJ8894656.1"/>
    <property type="molecule type" value="Genomic_DNA"/>
</dbReference>
<proteinExistence type="predicted"/>
<organism evidence="1 2">
    <name type="scientific">Dryococelus australis</name>
    <dbReference type="NCBI Taxonomy" id="614101"/>
    <lineage>
        <taxon>Eukaryota</taxon>
        <taxon>Metazoa</taxon>
        <taxon>Ecdysozoa</taxon>
        <taxon>Arthropoda</taxon>
        <taxon>Hexapoda</taxon>
        <taxon>Insecta</taxon>
        <taxon>Pterygota</taxon>
        <taxon>Neoptera</taxon>
        <taxon>Polyneoptera</taxon>
        <taxon>Phasmatodea</taxon>
        <taxon>Verophasmatodea</taxon>
        <taxon>Anareolatae</taxon>
        <taxon>Phasmatidae</taxon>
        <taxon>Eurycanthinae</taxon>
        <taxon>Dryococelus</taxon>
    </lineage>
</organism>